<dbReference type="InterPro" id="IPR012488">
    <property type="entry name" value="Nod_GRP"/>
</dbReference>
<evidence type="ECO:0000313" key="6">
    <source>
        <dbReference type="EnsemblPlants" id="KEH38336"/>
    </source>
</evidence>
<dbReference type="KEGG" id="mtr:25487011"/>
<dbReference type="Pfam" id="PF07806">
    <property type="entry name" value="Nod_GRP"/>
    <property type="match status" value="2"/>
</dbReference>
<reference evidence="4 7" key="3">
    <citation type="journal article" date="2014" name="BMC Genomics">
        <title>An improved genome release (version Mt4.0) for the model legume Medicago truncatula.</title>
        <authorList>
            <person name="Tang H."/>
            <person name="Krishnakumar V."/>
            <person name="Bidwell S."/>
            <person name="Rosen B."/>
            <person name="Chan A."/>
            <person name="Zhou S."/>
            <person name="Gentzbittel L."/>
            <person name="Childs K.L."/>
            <person name="Yandell M."/>
            <person name="Gundlach H."/>
            <person name="Mayer K.F."/>
            <person name="Schwartz D.C."/>
            <person name="Town C.D."/>
        </authorList>
    </citation>
    <scope>GENOME REANNOTATION</scope>
    <source>
        <strain evidence="4">A17</strain>
        <strain evidence="6 7">cv. Jemalong A17</strain>
    </source>
</reference>
<reference evidence="6" key="4">
    <citation type="submission" date="2015-04" db="UniProtKB">
        <authorList>
            <consortium name="EnsemblPlants"/>
        </authorList>
    </citation>
    <scope>IDENTIFICATION</scope>
    <source>
        <strain evidence="6">cv. Jemalong A17</strain>
    </source>
</reference>
<dbReference type="EMBL" id="CM001218">
    <property type="protein sequence ID" value="KEH38336.1"/>
    <property type="molecule type" value="Genomic_DNA"/>
</dbReference>
<sequence length="134" mass="14979">MKIKHFFFMFLLCLLLIISIRAIQTSKDGNQFGVMKESKTKIGIDGWRDWGGSFPDVEKENNGGGDKESGQGKSAKEKGEAHESVTVGWRDWGGAFLHVEKENVGRINNEGEHGKFAKENGEDTKNESLNHLIK</sequence>
<evidence type="ECO:0000313" key="5">
    <source>
        <dbReference type="EMBL" id="RHN74578.1"/>
    </source>
</evidence>
<evidence type="ECO:0000256" key="1">
    <source>
        <dbReference type="SAM" id="MobiDB-lite"/>
    </source>
</evidence>
<feature type="region of interest" description="Disordered" evidence="1">
    <location>
        <begin position="107"/>
        <end position="134"/>
    </location>
</feature>
<dbReference type="EMBL" id="EF414404">
    <property type="protein sequence ID" value="ABS31490.1"/>
    <property type="molecule type" value="mRNA"/>
</dbReference>
<dbReference type="Gramene" id="rna10671">
    <property type="protein sequence ID" value="RHN74578.1"/>
    <property type="gene ID" value="gene10671"/>
</dbReference>
<reference evidence="4 7" key="2">
    <citation type="journal article" date="2011" name="Nature">
        <title>The Medicago genome provides insight into the evolution of rhizobial symbioses.</title>
        <authorList>
            <person name="Young N.D."/>
            <person name="Debelle F."/>
            <person name="Oldroyd G.E."/>
            <person name="Geurts R."/>
            <person name="Cannon S.B."/>
            <person name="Udvardi M.K."/>
            <person name="Benedito V.A."/>
            <person name="Mayer K.F."/>
            <person name="Gouzy J."/>
            <person name="Schoof H."/>
            <person name="Van de Peer Y."/>
            <person name="Proost S."/>
            <person name="Cook D.R."/>
            <person name="Meyers B.C."/>
            <person name="Spannagl M."/>
            <person name="Cheung F."/>
            <person name="De Mita S."/>
            <person name="Krishnakumar V."/>
            <person name="Gundlach H."/>
            <person name="Zhou S."/>
            <person name="Mudge J."/>
            <person name="Bharti A.K."/>
            <person name="Murray J.D."/>
            <person name="Naoumkina M.A."/>
            <person name="Rosen B."/>
            <person name="Silverstein K.A."/>
            <person name="Tang H."/>
            <person name="Rombauts S."/>
            <person name="Zhao P.X."/>
            <person name="Zhou P."/>
            <person name="Barbe V."/>
            <person name="Bardou P."/>
            <person name="Bechner M."/>
            <person name="Bellec A."/>
            <person name="Berger A."/>
            <person name="Berges H."/>
            <person name="Bidwell S."/>
            <person name="Bisseling T."/>
            <person name="Choisne N."/>
            <person name="Couloux A."/>
            <person name="Denny R."/>
            <person name="Deshpande S."/>
            <person name="Dai X."/>
            <person name="Doyle J.J."/>
            <person name="Dudez A.M."/>
            <person name="Farmer A.D."/>
            <person name="Fouteau S."/>
            <person name="Franken C."/>
            <person name="Gibelin C."/>
            <person name="Gish J."/>
            <person name="Goldstein S."/>
            <person name="Gonzalez A.J."/>
            <person name="Green P.J."/>
            <person name="Hallab A."/>
            <person name="Hartog M."/>
            <person name="Hua A."/>
            <person name="Humphray S.J."/>
            <person name="Jeong D.H."/>
            <person name="Jing Y."/>
            <person name="Jocker A."/>
            <person name="Kenton S.M."/>
            <person name="Kim D.J."/>
            <person name="Klee K."/>
            <person name="Lai H."/>
            <person name="Lang C."/>
            <person name="Lin S."/>
            <person name="Macmil S.L."/>
            <person name="Magdelenat G."/>
            <person name="Matthews L."/>
            <person name="McCorrison J."/>
            <person name="Monaghan E.L."/>
            <person name="Mun J.H."/>
            <person name="Najar F.Z."/>
            <person name="Nicholson C."/>
            <person name="Noirot C."/>
            <person name="O'Bleness M."/>
            <person name="Paule C.R."/>
            <person name="Poulain J."/>
            <person name="Prion F."/>
            <person name="Qin B."/>
            <person name="Qu C."/>
            <person name="Retzel E.F."/>
            <person name="Riddle C."/>
            <person name="Sallet E."/>
            <person name="Samain S."/>
            <person name="Samson N."/>
            <person name="Sanders I."/>
            <person name="Saurat O."/>
            <person name="Scarpelli C."/>
            <person name="Schiex T."/>
            <person name="Segurens B."/>
            <person name="Severin A.J."/>
            <person name="Sherrier D.J."/>
            <person name="Shi R."/>
            <person name="Sims S."/>
            <person name="Singer S.R."/>
            <person name="Sinharoy S."/>
            <person name="Sterck L."/>
            <person name="Viollet A."/>
            <person name="Wang B.B."/>
            <person name="Wang K."/>
            <person name="Wang M."/>
            <person name="Wang X."/>
            <person name="Warfsmann J."/>
            <person name="Weissenbach J."/>
            <person name="White D.D."/>
            <person name="White J.D."/>
            <person name="Wiley G.B."/>
            <person name="Wincker P."/>
            <person name="Xing Y."/>
            <person name="Yang L."/>
            <person name="Yao Z."/>
            <person name="Ying F."/>
            <person name="Zhai J."/>
            <person name="Zhou L."/>
            <person name="Zuber A."/>
            <person name="Denarie J."/>
            <person name="Dixon R.A."/>
            <person name="May G.D."/>
            <person name="Schwartz D.C."/>
            <person name="Rogers J."/>
            <person name="Quetier F."/>
            <person name="Town C.D."/>
            <person name="Roe B.A."/>
        </authorList>
    </citation>
    <scope>NUCLEOTIDE SEQUENCE [LARGE SCALE GENOMIC DNA]</scope>
    <source>
        <strain evidence="4">A17</strain>
        <strain evidence="6 7">cv. Jemalong A17</strain>
    </source>
</reference>
<organism evidence="3">
    <name type="scientific">Medicago truncatula</name>
    <name type="common">Barrel medic</name>
    <name type="synonym">Medicago tribuloides</name>
    <dbReference type="NCBI Taxonomy" id="3880"/>
    <lineage>
        <taxon>Eukaryota</taxon>
        <taxon>Viridiplantae</taxon>
        <taxon>Streptophyta</taxon>
        <taxon>Embryophyta</taxon>
        <taxon>Tracheophyta</taxon>
        <taxon>Spermatophyta</taxon>
        <taxon>Magnoliopsida</taxon>
        <taxon>eudicotyledons</taxon>
        <taxon>Gunneridae</taxon>
        <taxon>Pentapetalae</taxon>
        <taxon>rosids</taxon>
        <taxon>fabids</taxon>
        <taxon>Fabales</taxon>
        <taxon>Fabaceae</taxon>
        <taxon>Papilionoideae</taxon>
        <taxon>50 kb inversion clade</taxon>
        <taxon>NPAAA clade</taxon>
        <taxon>Hologalegina</taxon>
        <taxon>IRL clade</taxon>
        <taxon>Trifolieae</taxon>
        <taxon>Medicago</taxon>
    </lineage>
</organism>
<feature type="compositionally biased region" description="Basic and acidic residues" evidence="1">
    <location>
        <begin position="56"/>
        <end position="83"/>
    </location>
</feature>
<gene>
    <name evidence="6" type="primary">25487011</name>
    <name evidence="4" type="ordered locus">MTR_2g069283</name>
    <name evidence="5" type="ORF">MtrunA17_Chr2g0311911</name>
</gene>
<feature type="compositionally biased region" description="Basic and acidic residues" evidence="1">
    <location>
        <begin position="107"/>
        <end position="128"/>
    </location>
</feature>
<evidence type="ECO:0000256" key="2">
    <source>
        <dbReference type="SAM" id="SignalP"/>
    </source>
</evidence>
<proteinExistence type="evidence at transcript level"/>
<evidence type="ECO:0000313" key="3">
    <source>
        <dbReference type="EMBL" id="ABS31490.1"/>
    </source>
</evidence>
<keyword evidence="2" id="KW-0732">Signal</keyword>
<evidence type="ECO:0000313" key="4">
    <source>
        <dbReference type="EMBL" id="KEH38336.1"/>
    </source>
</evidence>
<dbReference type="AlphaFoldDB" id="A7KHI3"/>
<reference evidence="3" key="1">
    <citation type="journal article" date="2007" name="Mol. Plant Microbe Interact.">
        <title>Genomic organization and evolutionary insights on GRP and NCR genes, two large nodule-specific gene families in Medicago truncatula.</title>
        <authorList>
            <person name="Alunni B."/>
            <person name="Kevei Z."/>
            <person name="Redondo-Nieto M."/>
            <person name="Kondorosi A."/>
            <person name="Mergaert P."/>
            <person name="Kondorosi E."/>
        </authorList>
    </citation>
    <scope>NUCLEOTIDE SEQUENCE</scope>
</reference>
<reference evidence="5" key="5">
    <citation type="journal article" date="2018" name="Nat. Plants">
        <title>Whole-genome landscape of Medicago truncatula symbiotic genes.</title>
        <authorList>
            <person name="Pecrix Y."/>
            <person name="Gamas P."/>
            <person name="Carrere S."/>
        </authorList>
    </citation>
    <scope>NUCLEOTIDE SEQUENCE</scope>
    <source>
        <tissue evidence="5">Leaves</tissue>
    </source>
</reference>
<feature type="signal peptide" evidence="2">
    <location>
        <begin position="1"/>
        <end position="22"/>
    </location>
</feature>
<accession>A7KHI3</accession>
<dbReference type="Proteomes" id="UP000002051">
    <property type="component" value="Chromosome 2"/>
</dbReference>
<feature type="chain" id="PRO_5014565839" evidence="2">
    <location>
        <begin position="23"/>
        <end position="134"/>
    </location>
</feature>
<dbReference type="EMBL" id="PSQE01000002">
    <property type="protein sequence ID" value="RHN74578.1"/>
    <property type="molecule type" value="Genomic_DNA"/>
</dbReference>
<keyword evidence="7" id="KW-1185">Reference proteome</keyword>
<protein>
    <submittedName>
        <fullName evidence="4">Nodule-specific Glycine Rich Peptide</fullName>
    </submittedName>
    <submittedName>
        <fullName evidence="3">Nodule-specific glycine-rich protein 3B</fullName>
    </submittedName>
</protein>
<feature type="region of interest" description="Disordered" evidence="1">
    <location>
        <begin position="50"/>
        <end position="84"/>
    </location>
</feature>
<name>A7KHI3_MEDTR</name>
<dbReference type="HOGENOM" id="CLU_1899283_0_0_1"/>
<dbReference type="EnsemblPlants" id="KEH38336">
    <property type="protein sequence ID" value="KEH38336"/>
    <property type="gene ID" value="MTR_2g069283"/>
</dbReference>
<dbReference type="OrthoDB" id="1436776at2759"/>
<dbReference type="Proteomes" id="UP000265566">
    <property type="component" value="Chromosome 2"/>
</dbReference>
<evidence type="ECO:0000313" key="7">
    <source>
        <dbReference type="Proteomes" id="UP000002051"/>
    </source>
</evidence>